<name>A0A8D1KY04_PIG</name>
<dbReference type="Proteomes" id="UP000694728">
    <property type="component" value="Unplaced"/>
</dbReference>
<keyword evidence="1" id="KW-1133">Transmembrane helix</keyword>
<feature type="transmembrane region" description="Helical" evidence="1">
    <location>
        <begin position="53"/>
        <end position="74"/>
    </location>
</feature>
<evidence type="ECO:0000256" key="1">
    <source>
        <dbReference type="SAM" id="Phobius"/>
    </source>
</evidence>
<proteinExistence type="predicted"/>
<sequence length="140" mass="15499">MGSFIPRYFILFGAMANWIVSLISLSDLSLLVYRNAKDFCILILNPDTLLNSLMNFSNFLVASLGFSMYCITSSANNDSFTFSFPLWIPFISLYSLIAMARTSKTMLNNSGKSGQSCLLLYLRGNASSFSPSHMMLALGL</sequence>
<keyword evidence="1" id="KW-0812">Transmembrane</keyword>
<protein>
    <submittedName>
        <fullName evidence="2">Uncharacterized protein</fullName>
    </submittedName>
</protein>
<accession>A0A8D1KY04</accession>
<dbReference type="AlphaFoldDB" id="A0A8D1KY04"/>
<evidence type="ECO:0000313" key="3">
    <source>
        <dbReference type="Proteomes" id="UP000694728"/>
    </source>
</evidence>
<evidence type="ECO:0000313" key="2">
    <source>
        <dbReference type="Ensembl" id="ENSSSCP00045021547.1"/>
    </source>
</evidence>
<feature type="transmembrane region" description="Helical" evidence="1">
    <location>
        <begin position="6"/>
        <end position="33"/>
    </location>
</feature>
<organism evidence="2 3">
    <name type="scientific">Sus scrofa</name>
    <name type="common">Pig</name>
    <dbReference type="NCBI Taxonomy" id="9823"/>
    <lineage>
        <taxon>Eukaryota</taxon>
        <taxon>Metazoa</taxon>
        <taxon>Chordata</taxon>
        <taxon>Craniata</taxon>
        <taxon>Vertebrata</taxon>
        <taxon>Euteleostomi</taxon>
        <taxon>Mammalia</taxon>
        <taxon>Eutheria</taxon>
        <taxon>Laurasiatheria</taxon>
        <taxon>Artiodactyla</taxon>
        <taxon>Suina</taxon>
        <taxon>Suidae</taxon>
        <taxon>Sus</taxon>
    </lineage>
</organism>
<reference evidence="2" key="1">
    <citation type="submission" date="2025-08" db="UniProtKB">
        <authorList>
            <consortium name="Ensembl"/>
        </authorList>
    </citation>
    <scope>IDENTIFICATION</scope>
</reference>
<feature type="transmembrane region" description="Helical" evidence="1">
    <location>
        <begin position="80"/>
        <end position="100"/>
    </location>
</feature>
<keyword evidence="1" id="KW-0472">Membrane</keyword>
<dbReference type="Ensembl" id="ENSSSCT00045031070.1">
    <property type="protein sequence ID" value="ENSSSCP00045021547.1"/>
    <property type="gene ID" value="ENSSSCG00045018248.1"/>
</dbReference>